<sequence>MQSVSISPAGIIKKQVERAPFAPLPTGTVCLFACYAPDGNLPPYTCFYLKNLLECGIILHIILSGTEIIHKTTQNFCNNYGIQVWKRPNGGLDFGAWQFLLKKGLAEGAPYVLFANDSVFGPFAPLSPLLEKLGARHRPAWGLVASRAVTPHLQSWFIGLSQAAFQSAPVQRVLKLPFADMNRDEIIWHGELGLSVALNAAGFPLHAAWSDLNTPIARFFPTNPMHTHWRGMVQTGTVPFFKQEILRDNPFRVPHLSDWRALISPESGFNPDWIETYLNQHPPRPTILHPTWKGRAVYRVITQLDRLKWQKDRWQDAGR</sequence>
<evidence type="ECO:0008006" key="3">
    <source>
        <dbReference type="Google" id="ProtNLM"/>
    </source>
</evidence>
<dbReference type="EMBL" id="BJMU01000003">
    <property type="protein sequence ID" value="GEB82569.1"/>
    <property type="molecule type" value="Genomic_DNA"/>
</dbReference>
<organism evidence="1 2">
    <name type="scientific">Acetobacter orleanensis</name>
    <dbReference type="NCBI Taxonomy" id="104099"/>
    <lineage>
        <taxon>Bacteria</taxon>
        <taxon>Pseudomonadati</taxon>
        <taxon>Pseudomonadota</taxon>
        <taxon>Alphaproteobacteria</taxon>
        <taxon>Acetobacterales</taxon>
        <taxon>Acetobacteraceae</taxon>
        <taxon>Acetobacter</taxon>
    </lineage>
</organism>
<evidence type="ECO:0000313" key="2">
    <source>
        <dbReference type="Proteomes" id="UP000317617"/>
    </source>
</evidence>
<dbReference type="AlphaFoldDB" id="A0A4Y3TMA5"/>
<gene>
    <name evidence="1" type="ORF">AOR01nite_10460</name>
</gene>
<dbReference type="Proteomes" id="UP000317617">
    <property type="component" value="Unassembled WGS sequence"/>
</dbReference>
<proteinExistence type="predicted"/>
<dbReference type="RefSeq" id="WP_052944504.1">
    <property type="nucleotide sequence ID" value="NZ_BJMU01000003.1"/>
</dbReference>
<keyword evidence="2" id="KW-1185">Reference proteome</keyword>
<protein>
    <recommendedName>
        <fullName evidence="3">Glycosyl transferase</fullName>
    </recommendedName>
</protein>
<evidence type="ECO:0000313" key="1">
    <source>
        <dbReference type="EMBL" id="GEB82569.1"/>
    </source>
</evidence>
<accession>A0A4Y3TMA5</accession>
<comment type="caution">
    <text evidence="1">The sequence shown here is derived from an EMBL/GenBank/DDBJ whole genome shotgun (WGS) entry which is preliminary data.</text>
</comment>
<dbReference type="Pfam" id="PF05045">
    <property type="entry name" value="RgpF"/>
    <property type="match status" value="1"/>
</dbReference>
<dbReference type="OrthoDB" id="8849801at2"/>
<name>A0A4Y3TMA5_9PROT</name>
<dbReference type="STRING" id="104099.AD949_11310"/>
<reference evidence="1 2" key="1">
    <citation type="submission" date="2019-06" db="EMBL/GenBank/DDBJ databases">
        <title>Whole genome shotgun sequence of Acetobacter orleanensis NBRC 13752.</title>
        <authorList>
            <person name="Hosoyama A."/>
            <person name="Uohara A."/>
            <person name="Ohji S."/>
            <person name="Ichikawa N."/>
        </authorList>
    </citation>
    <scope>NUCLEOTIDE SEQUENCE [LARGE SCALE GENOMIC DNA]</scope>
    <source>
        <strain evidence="1 2">NBRC 13752</strain>
    </source>
</reference>
<dbReference type="InterPro" id="IPR007739">
    <property type="entry name" value="RgpF"/>
</dbReference>